<proteinExistence type="predicted"/>
<dbReference type="InterPro" id="IPR011256">
    <property type="entry name" value="Reg_factor_effector_dom_sf"/>
</dbReference>
<accession>A0A1M5BBN8</accession>
<name>A0A1M5BBN8_9CLOT</name>
<dbReference type="InterPro" id="IPR007076">
    <property type="entry name" value="TfoX_N"/>
</dbReference>
<evidence type="ECO:0000259" key="1">
    <source>
        <dbReference type="Pfam" id="PF04993"/>
    </source>
</evidence>
<dbReference type="SUPFAM" id="SSF55136">
    <property type="entry name" value="Probable bacterial effector-binding domain"/>
    <property type="match status" value="1"/>
</dbReference>
<feature type="domain" description="TfoX N-terminal" evidence="1">
    <location>
        <begin position="14"/>
        <end position="63"/>
    </location>
</feature>
<evidence type="ECO:0008006" key="5">
    <source>
        <dbReference type="Google" id="ProtNLM"/>
    </source>
</evidence>
<dbReference type="Proteomes" id="UP000184245">
    <property type="component" value="Unassembled WGS sequence"/>
</dbReference>
<protein>
    <recommendedName>
        <fullName evidence="5">GyrI-like small molecule binding domain-containing protein</fullName>
    </recommendedName>
</protein>
<dbReference type="InterPro" id="IPR029442">
    <property type="entry name" value="GyrI-like"/>
</dbReference>
<gene>
    <name evidence="3" type="ORF">SAMN02745158_03587</name>
</gene>
<sequence length="326" mass="36948">MASTLEFVQYVAGQLAEAGEITYKKLFGEYGLWCHGLFFGTVEDNQFYIKITDAGHRMLPEAEPAAPHGGTPGMYCVEDLEDRGFLKTLVQETCTELQQPKKAKGRAKKMEQKPEKLDYKKVYKDLYLPKTKPSVIDVPEMIFIMVDGKGDPNTSEAYKTAMEILYGLSFGIKMSKMSGTQPEGYFEYVVPPLEGLWWGEDGYFDGRTITDKDKFCWTAMIRQPEFVTQEVFESAKKALQKKKPDLDLSPARLVKYTEGLCCQVMHIGPYDNEPAAIEKLEQFIADSGFVTDIGGNRLHHEIYLGDPRRTAPERLKTVIRHPVKKA</sequence>
<dbReference type="Pfam" id="PF04993">
    <property type="entry name" value="TfoX_N"/>
    <property type="match status" value="1"/>
</dbReference>
<dbReference type="Pfam" id="PF06445">
    <property type="entry name" value="GyrI-like"/>
    <property type="match status" value="1"/>
</dbReference>
<organism evidence="3 4">
    <name type="scientific">Lactonifactor longoviformis DSM 17459</name>
    <dbReference type="NCBI Taxonomy" id="1122155"/>
    <lineage>
        <taxon>Bacteria</taxon>
        <taxon>Bacillati</taxon>
        <taxon>Bacillota</taxon>
        <taxon>Clostridia</taxon>
        <taxon>Eubacteriales</taxon>
        <taxon>Clostridiaceae</taxon>
        <taxon>Lactonifactor</taxon>
    </lineage>
</organism>
<dbReference type="SUPFAM" id="SSF159894">
    <property type="entry name" value="YgaC/TfoX-N like"/>
    <property type="match status" value="1"/>
</dbReference>
<evidence type="ECO:0000313" key="4">
    <source>
        <dbReference type="Proteomes" id="UP000184245"/>
    </source>
</evidence>
<dbReference type="EMBL" id="FQVI01000025">
    <property type="protein sequence ID" value="SHF39737.1"/>
    <property type="molecule type" value="Genomic_DNA"/>
</dbReference>
<dbReference type="OrthoDB" id="4772335at2"/>
<reference evidence="3 4" key="1">
    <citation type="submission" date="2016-11" db="EMBL/GenBank/DDBJ databases">
        <authorList>
            <person name="Jaros S."/>
            <person name="Januszkiewicz K."/>
            <person name="Wedrychowicz H."/>
        </authorList>
    </citation>
    <scope>NUCLEOTIDE SEQUENCE [LARGE SCALE GENOMIC DNA]</scope>
    <source>
        <strain evidence="3 4">DSM 17459</strain>
    </source>
</reference>
<keyword evidence="4" id="KW-1185">Reference proteome</keyword>
<dbReference type="Gene3D" id="3.20.80.10">
    <property type="entry name" value="Regulatory factor, effector binding domain"/>
    <property type="match status" value="1"/>
</dbReference>
<dbReference type="AlphaFoldDB" id="A0A1M5BBN8"/>
<dbReference type="RefSeq" id="WP_084068088.1">
    <property type="nucleotide sequence ID" value="NZ_FQVI01000025.1"/>
</dbReference>
<evidence type="ECO:0000259" key="2">
    <source>
        <dbReference type="Pfam" id="PF06445"/>
    </source>
</evidence>
<dbReference type="STRING" id="1122155.SAMN02745158_03587"/>
<feature type="domain" description="GyrI-like small molecule binding" evidence="2">
    <location>
        <begin position="132"/>
        <end position="324"/>
    </location>
</feature>
<evidence type="ECO:0000313" key="3">
    <source>
        <dbReference type="EMBL" id="SHF39737.1"/>
    </source>
</evidence>
<dbReference type="Gene3D" id="3.30.1460.30">
    <property type="entry name" value="YgaC/TfoX-N like chaperone"/>
    <property type="match status" value="1"/>
</dbReference>